<name>A0AAF3EPU3_9BILA</name>
<dbReference type="GO" id="GO:0016798">
    <property type="term" value="F:hydrolase activity, acting on glycosyl bonds"/>
    <property type="evidence" value="ECO:0007669"/>
    <property type="project" value="UniProtKB-KW"/>
</dbReference>
<feature type="binding site" evidence="13">
    <location>
        <position position="402"/>
    </location>
    <ligand>
        <name>Zn(2+)</name>
        <dbReference type="ChEBI" id="CHEBI:29105"/>
        <label>2</label>
    </ligand>
</feature>
<evidence type="ECO:0000256" key="3">
    <source>
        <dbReference type="ARBA" id="ARBA00022525"/>
    </source>
</evidence>
<feature type="disulfide bond" evidence="14">
    <location>
        <begin position="196"/>
        <end position="225"/>
    </location>
</feature>
<dbReference type="PANTHER" id="PTHR10340">
    <property type="entry name" value="SPHINGOMYELIN PHOSPHODIESTERASE"/>
    <property type="match status" value="1"/>
</dbReference>
<feature type="signal peptide" evidence="15">
    <location>
        <begin position="1"/>
        <end position="17"/>
    </location>
</feature>
<dbReference type="GO" id="GO:0046513">
    <property type="term" value="P:ceramide biosynthetic process"/>
    <property type="evidence" value="ECO:0007669"/>
    <property type="project" value="UniProtKB-ARBA"/>
</dbReference>
<evidence type="ECO:0000256" key="1">
    <source>
        <dbReference type="ARBA" id="ARBA00004613"/>
    </source>
</evidence>
<dbReference type="Gene3D" id="1.10.225.10">
    <property type="entry name" value="Saposin-like"/>
    <property type="match status" value="1"/>
</dbReference>
<comment type="subcellular location">
    <subcellularLocation>
        <location evidence="1">Secreted</location>
    </subcellularLocation>
</comment>
<evidence type="ECO:0000256" key="4">
    <source>
        <dbReference type="ARBA" id="ARBA00022723"/>
    </source>
</evidence>
<feature type="disulfide bond" evidence="14">
    <location>
        <begin position="46"/>
        <end position="121"/>
    </location>
</feature>
<dbReference type="PANTHER" id="PTHR10340:SF54">
    <property type="entry name" value="SPHINGOMYELIN PHOSPHODIESTERASE 2"/>
    <property type="match status" value="1"/>
</dbReference>
<keyword evidence="3" id="KW-0964">Secreted</keyword>
<proteinExistence type="inferred from homology"/>
<dbReference type="EC" id="3.1.4.12" evidence="12"/>
<dbReference type="AlphaFoldDB" id="A0AAF3EPU3"/>
<feature type="binding site" evidence="13">
    <location>
        <position position="436"/>
    </location>
    <ligand>
        <name>Zn(2+)</name>
        <dbReference type="ChEBI" id="CHEBI:29105"/>
        <label>2</label>
    </ligand>
</feature>
<dbReference type="InterPro" id="IPR011001">
    <property type="entry name" value="Saposin-like"/>
</dbReference>
<evidence type="ECO:0000313" key="19">
    <source>
        <dbReference type="WBParaSite" id="MBELARI_LOCUS161"/>
    </source>
</evidence>
<reference evidence="18 19" key="1">
    <citation type="submission" date="2024-02" db="UniProtKB">
        <authorList>
            <consortium name="WormBaseParasite"/>
        </authorList>
    </citation>
    <scope>IDENTIFICATION</scope>
</reference>
<dbReference type="CDD" id="cd00842">
    <property type="entry name" value="MPP_ASMase"/>
    <property type="match status" value="1"/>
</dbReference>
<feature type="chain" id="PRO_5041856395" description="Sphingomyelin phosphodiesterase" evidence="15">
    <location>
        <begin position="18"/>
        <end position="590"/>
    </location>
</feature>
<dbReference type="InterPro" id="IPR011160">
    <property type="entry name" value="Sphingomy_PDE"/>
</dbReference>
<dbReference type="InterPro" id="IPR004843">
    <property type="entry name" value="Calcineurin-like_PHP"/>
</dbReference>
<dbReference type="InterPro" id="IPR029052">
    <property type="entry name" value="Metallo-depent_PP-like"/>
</dbReference>
<feature type="binding site" evidence="13">
    <location>
        <position position="165"/>
    </location>
    <ligand>
        <name>Zn(2+)</name>
        <dbReference type="ChEBI" id="CHEBI:29105"/>
        <label>1</label>
    </ligand>
</feature>
<feature type="binding site" evidence="13">
    <location>
        <position position="438"/>
    </location>
    <ligand>
        <name>Zn(2+)</name>
        <dbReference type="ChEBI" id="CHEBI:29105"/>
        <label>1</label>
    </ligand>
</feature>
<dbReference type="GO" id="GO:0005764">
    <property type="term" value="C:lysosome"/>
    <property type="evidence" value="ECO:0007669"/>
    <property type="project" value="TreeGrafter"/>
</dbReference>
<evidence type="ECO:0000256" key="9">
    <source>
        <dbReference type="ARBA" id="ARBA00023180"/>
    </source>
</evidence>
<dbReference type="SUPFAM" id="SSF56300">
    <property type="entry name" value="Metallo-dependent phosphatases"/>
    <property type="match status" value="1"/>
</dbReference>
<dbReference type="PROSITE" id="PS50015">
    <property type="entry name" value="SAP_B"/>
    <property type="match status" value="1"/>
</dbReference>
<feature type="binding site" evidence="13">
    <location>
        <position position="253"/>
    </location>
    <ligand>
        <name>Zn(2+)</name>
        <dbReference type="ChEBI" id="CHEBI:29105"/>
        <label>2</label>
    </ligand>
</feature>
<sequence>MSRFWLIFFSFLTLSLAGVLSRKDEDIFQKLVHAVSKKPVDASGKCAVCTLIVDGFQMLLKENSTDEELINFGVNLCKILKAENTHVCDTLVPSLLPEVIFMLDKIVVTPNELCGAFVADCGNSTNVFDVLWPLKIPDGKPAVKPWPQVPKGNPTMRVLHLSDIHIDRQYVEGAEALCDNEIEDDVGIFRMFVMCCRNYPPEFFGNKVKDSIKMPAGKWGTLAQCDLPYQTFISAMKHISQNEKLDYIMITGDLEAHNIGDYTRESTSASIENITNVIREFFPNTPIYQSIGNHEGVPSDSFAPHGMDEYDTRGPQWLYTELVKDWSPELGAVQQNDVQYRGSWAQYIKPSLKLISINSIYCSNHNFYIYINQVDPDQTLEWLIEQLIDSEQKGDKVHLFAHIPSGVNDCLKGWSYNFYDIVNRFESTIVAQFYGHTHLDHFQIYYESADAKKRPTGINFITPSLTTNSNLNPAYRIYTIDGDYQGSSFTILEMETYSANITEANINNHEPLWKLEYKTTESYSMKDLSPASWHELTVRFENDPDLFRKFYNFYTRNGNQSDNCPNEKGCREGFVCGMRTARSHNEAPIC</sequence>
<dbReference type="Pfam" id="PF19272">
    <property type="entry name" value="ASMase_C"/>
    <property type="match status" value="1"/>
</dbReference>
<evidence type="ECO:0000256" key="12">
    <source>
        <dbReference type="PIRNR" id="PIRNR000948"/>
    </source>
</evidence>
<evidence type="ECO:0000256" key="10">
    <source>
        <dbReference type="ARBA" id="ARBA00023295"/>
    </source>
</evidence>
<comment type="function">
    <text evidence="12">Converts sphingomyelin to ceramide.</text>
</comment>
<dbReference type="GO" id="GO:0005615">
    <property type="term" value="C:extracellular space"/>
    <property type="evidence" value="ECO:0007669"/>
    <property type="project" value="TreeGrafter"/>
</dbReference>
<evidence type="ECO:0000256" key="7">
    <source>
        <dbReference type="ARBA" id="ARBA00022833"/>
    </source>
</evidence>
<dbReference type="GO" id="GO:0016020">
    <property type="term" value="C:membrane"/>
    <property type="evidence" value="ECO:0007669"/>
    <property type="project" value="GOC"/>
</dbReference>
<feature type="disulfide bond" evidence="14">
    <location>
        <begin position="178"/>
        <end position="195"/>
    </location>
</feature>
<evidence type="ECO:0000313" key="18">
    <source>
        <dbReference type="WBParaSite" id="MBELARI_LOCUS15415"/>
    </source>
</evidence>
<feature type="disulfide bond" evidence="14">
    <location>
        <begin position="49"/>
        <end position="114"/>
    </location>
</feature>
<evidence type="ECO:0000256" key="11">
    <source>
        <dbReference type="ARBA" id="ARBA00047268"/>
    </source>
</evidence>
<dbReference type="GO" id="GO:0046872">
    <property type="term" value="F:metal ion binding"/>
    <property type="evidence" value="ECO:0007669"/>
    <property type="project" value="UniProtKB-KW"/>
</dbReference>
<keyword evidence="6 12" id="KW-0378">Hydrolase</keyword>
<evidence type="ECO:0000256" key="8">
    <source>
        <dbReference type="ARBA" id="ARBA00023157"/>
    </source>
</evidence>
<feature type="domain" description="Saposin B-type" evidence="16">
    <location>
        <begin position="42"/>
        <end position="125"/>
    </location>
</feature>
<evidence type="ECO:0000256" key="6">
    <source>
        <dbReference type="ARBA" id="ARBA00022801"/>
    </source>
</evidence>
<keyword evidence="4 13" id="KW-0479">Metal-binding</keyword>
<keyword evidence="9" id="KW-0325">Glycoprotein</keyword>
<dbReference type="GO" id="GO:0006685">
    <property type="term" value="P:sphingomyelin catabolic process"/>
    <property type="evidence" value="ECO:0007669"/>
    <property type="project" value="UniProtKB-UniRule"/>
</dbReference>
<evidence type="ECO:0000313" key="17">
    <source>
        <dbReference type="Proteomes" id="UP000887575"/>
    </source>
</evidence>
<feature type="binding site" evidence="13">
    <location>
        <position position="253"/>
    </location>
    <ligand>
        <name>Zn(2+)</name>
        <dbReference type="ChEBI" id="CHEBI:29105"/>
        <label>1</label>
    </ligand>
</feature>
<evidence type="ECO:0000256" key="14">
    <source>
        <dbReference type="PIRSR" id="PIRSR000948-2"/>
    </source>
</evidence>
<comment type="catalytic activity">
    <reaction evidence="11">
        <text>a sphingomyelin + H2O = phosphocholine + an N-acylsphing-4-enine + H(+)</text>
        <dbReference type="Rhea" id="RHEA:19253"/>
        <dbReference type="ChEBI" id="CHEBI:15377"/>
        <dbReference type="ChEBI" id="CHEBI:15378"/>
        <dbReference type="ChEBI" id="CHEBI:17636"/>
        <dbReference type="ChEBI" id="CHEBI:52639"/>
        <dbReference type="ChEBI" id="CHEBI:295975"/>
        <dbReference type="EC" id="3.1.4.12"/>
    </reaction>
    <physiologicalReaction direction="left-to-right" evidence="11">
        <dbReference type="Rhea" id="RHEA:19254"/>
    </physiologicalReaction>
</comment>
<protein>
    <recommendedName>
        <fullName evidence="12">Sphingomyelin phosphodiesterase</fullName>
        <ecNumber evidence="12">3.1.4.12</ecNumber>
    </recommendedName>
</protein>
<dbReference type="InterPro" id="IPR008139">
    <property type="entry name" value="SaposinB_dom"/>
</dbReference>
<keyword evidence="8 14" id="KW-1015">Disulfide bond</keyword>
<dbReference type="InterPro" id="IPR045473">
    <property type="entry name" value="ASM_C"/>
</dbReference>
<feature type="disulfide bond" evidence="14">
    <location>
        <begin position="362"/>
        <end position="410"/>
    </location>
</feature>
<feature type="disulfide bond" evidence="14">
    <location>
        <begin position="77"/>
        <end position="88"/>
    </location>
</feature>
<dbReference type="SMART" id="SM00741">
    <property type="entry name" value="SapB"/>
    <property type="match status" value="1"/>
</dbReference>
<keyword evidence="7 13" id="KW-0862">Zinc</keyword>
<evidence type="ECO:0000256" key="13">
    <source>
        <dbReference type="PIRSR" id="PIRSR000948-1"/>
    </source>
</evidence>
<dbReference type="PIRSF" id="PIRSF000948">
    <property type="entry name" value="Sphingomy_PDE"/>
    <property type="match status" value="1"/>
</dbReference>
<dbReference type="Gene3D" id="3.60.21.10">
    <property type="match status" value="1"/>
</dbReference>
<comment type="cofactor">
    <cofactor evidence="13">
        <name>Zn(2+)</name>
        <dbReference type="ChEBI" id="CHEBI:29105"/>
    </cofactor>
    <text evidence="13">Binds 2 Zn(2+) ions per subunit.</text>
</comment>
<dbReference type="SUPFAM" id="SSF47862">
    <property type="entry name" value="Saposin"/>
    <property type="match status" value="1"/>
</dbReference>
<evidence type="ECO:0000256" key="2">
    <source>
        <dbReference type="ARBA" id="ARBA00008234"/>
    </source>
</evidence>
<comment type="similarity">
    <text evidence="2 12">Belongs to the acid sphingomyelinase family.</text>
</comment>
<dbReference type="WBParaSite" id="MBELARI_LOCUS15415">
    <property type="protein sequence ID" value="MBELARI_LOCUS15415"/>
    <property type="gene ID" value="MBELARI_LOCUS15415"/>
</dbReference>
<feature type="binding site" evidence="13">
    <location>
        <position position="293"/>
    </location>
    <ligand>
        <name>Zn(2+)</name>
        <dbReference type="ChEBI" id="CHEBI:29105"/>
        <label>2</label>
    </ligand>
</feature>
<dbReference type="GO" id="GO:0061750">
    <property type="term" value="F:acid sphingomyelin phosphodiesterase activity"/>
    <property type="evidence" value="ECO:0007669"/>
    <property type="project" value="TreeGrafter"/>
</dbReference>
<evidence type="ECO:0000256" key="5">
    <source>
        <dbReference type="ARBA" id="ARBA00022729"/>
    </source>
</evidence>
<evidence type="ECO:0000256" key="15">
    <source>
        <dbReference type="SAM" id="SignalP"/>
    </source>
</evidence>
<keyword evidence="10 12" id="KW-0326">Glycosidase</keyword>
<evidence type="ECO:0000259" key="16">
    <source>
        <dbReference type="PROSITE" id="PS50015"/>
    </source>
</evidence>
<dbReference type="Proteomes" id="UP000887575">
    <property type="component" value="Unassembled WGS sequence"/>
</dbReference>
<dbReference type="WBParaSite" id="MBELARI_LOCUS161">
    <property type="protein sequence ID" value="MBELARI_LOCUS161"/>
    <property type="gene ID" value="MBELARI_LOCUS161"/>
</dbReference>
<accession>A0AAF3EPU3</accession>
<keyword evidence="17" id="KW-1185">Reference proteome</keyword>
<dbReference type="InterPro" id="IPR041805">
    <property type="entry name" value="ASMase/PPN1_MPP"/>
</dbReference>
<keyword evidence="5 15" id="KW-0732">Signal</keyword>
<dbReference type="Pfam" id="PF00149">
    <property type="entry name" value="Metallophos"/>
    <property type="match status" value="1"/>
</dbReference>
<organism evidence="17 19">
    <name type="scientific">Mesorhabditis belari</name>
    <dbReference type="NCBI Taxonomy" id="2138241"/>
    <lineage>
        <taxon>Eukaryota</taxon>
        <taxon>Metazoa</taxon>
        <taxon>Ecdysozoa</taxon>
        <taxon>Nematoda</taxon>
        <taxon>Chromadorea</taxon>
        <taxon>Rhabditida</taxon>
        <taxon>Rhabditina</taxon>
        <taxon>Rhabditomorpha</taxon>
        <taxon>Rhabditoidea</taxon>
        <taxon>Rhabditidae</taxon>
        <taxon>Mesorhabditinae</taxon>
        <taxon>Mesorhabditis</taxon>
    </lineage>
</organism>
<feature type="binding site" evidence="13">
    <location>
        <position position="163"/>
    </location>
    <ligand>
        <name>Zn(2+)</name>
        <dbReference type="ChEBI" id="CHEBI:29105"/>
        <label>1</label>
    </ligand>
</feature>